<evidence type="ECO:0000313" key="2">
    <source>
        <dbReference type="Proteomes" id="UP001595814"/>
    </source>
</evidence>
<reference evidence="2" key="1">
    <citation type="journal article" date="2019" name="Int. J. Syst. Evol. Microbiol.">
        <title>The Global Catalogue of Microorganisms (GCM) 10K type strain sequencing project: providing services to taxonomists for standard genome sequencing and annotation.</title>
        <authorList>
            <consortium name="The Broad Institute Genomics Platform"/>
            <consortium name="The Broad Institute Genome Sequencing Center for Infectious Disease"/>
            <person name="Wu L."/>
            <person name="Ma J."/>
        </authorList>
    </citation>
    <scope>NUCLEOTIDE SEQUENCE [LARGE SCALE GENOMIC DNA]</scope>
    <source>
        <strain evidence="2">CECT 7477</strain>
    </source>
</reference>
<name>A0ABV8JS59_9FLAO</name>
<organism evidence="1 2">
    <name type="scientific">Euzebyella saccharophila</name>
    <dbReference type="NCBI Taxonomy" id="679664"/>
    <lineage>
        <taxon>Bacteria</taxon>
        <taxon>Pseudomonadati</taxon>
        <taxon>Bacteroidota</taxon>
        <taxon>Flavobacteriia</taxon>
        <taxon>Flavobacteriales</taxon>
        <taxon>Flavobacteriaceae</taxon>
        <taxon>Euzebyella</taxon>
    </lineage>
</organism>
<protein>
    <submittedName>
        <fullName evidence="1">Uncharacterized protein</fullName>
    </submittedName>
</protein>
<sequence length="58" mass="6900">MDWTFEDFKTKLDRLQPSVRKKACDIAIELVRNNDYSLEEAITEGIKQAEEWFYDLEG</sequence>
<gene>
    <name evidence="1" type="ORF">ACFOUT_16280</name>
</gene>
<evidence type="ECO:0000313" key="1">
    <source>
        <dbReference type="EMBL" id="MFC4097449.1"/>
    </source>
</evidence>
<keyword evidence="2" id="KW-1185">Reference proteome</keyword>
<proteinExistence type="predicted"/>
<comment type="caution">
    <text evidence="1">The sequence shown here is derived from an EMBL/GenBank/DDBJ whole genome shotgun (WGS) entry which is preliminary data.</text>
</comment>
<dbReference type="RefSeq" id="WP_192462079.1">
    <property type="nucleotide sequence ID" value="NZ_JACYFJ010000002.1"/>
</dbReference>
<dbReference type="Proteomes" id="UP001595814">
    <property type="component" value="Unassembled WGS sequence"/>
</dbReference>
<accession>A0ABV8JS59</accession>
<dbReference type="EMBL" id="JBHSAW010000010">
    <property type="protein sequence ID" value="MFC4097449.1"/>
    <property type="molecule type" value="Genomic_DNA"/>
</dbReference>